<organism evidence="2 3">
    <name type="scientific">Caulobacter vibrioides (strain ATCC 19089 / CIP 103742 / CB 15)</name>
    <name type="common">Caulobacter crescentus</name>
    <dbReference type="NCBI Taxonomy" id="190650"/>
    <lineage>
        <taxon>Bacteria</taxon>
        <taxon>Pseudomonadati</taxon>
        <taxon>Pseudomonadota</taxon>
        <taxon>Alphaproteobacteria</taxon>
        <taxon>Caulobacterales</taxon>
        <taxon>Caulobacteraceae</taxon>
        <taxon>Caulobacter</taxon>
    </lineage>
</organism>
<dbReference type="PATRIC" id="fig|190650.5.peg.3027"/>
<dbReference type="DNASU" id="943856"/>
<dbReference type="EMBL" id="AE005673">
    <property type="protein sequence ID" value="AAK24986.1"/>
    <property type="molecule type" value="Genomic_DNA"/>
</dbReference>
<keyword evidence="3" id="KW-1185">Reference proteome</keyword>
<gene>
    <name evidence="2" type="ordered locus">CC_3024</name>
</gene>
<proteinExistence type="predicted"/>
<dbReference type="Proteomes" id="UP000001816">
    <property type="component" value="Chromosome"/>
</dbReference>
<dbReference type="PIR" id="F87623">
    <property type="entry name" value="F87623"/>
</dbReference>
<accession>Q9A419</accession>
<feature type="transmembrane region" description="Helical" evidence="1">
    <location>
        <begin position="118"/>
        <end position="137"/>
    </location>
</feature>
<dbReference type="HOGENOM" id="CLU_1335544_0_0_5"/>
<evidence type="ECO:0000313" key="2">
    <source>
        <dbReference type="EMBL" id="AAK24986.1"/>
    </source>
</evidence>
<keyword evidence="1" id="KW-0812">Transmembrane</keyword>
<dbReference type="BioCyc" id="CAULO:CC3024-MONOMER"/>
<dbReference type="EnsemblBacteria" id="AAK24986">
    <property type="protein sequence ID" value="AAK24986"/>
    <property type="gene ID" value="CC_3024"/>
</dbReference>
<keyword evidence="1" id="KW-0472">Membrane</keyword>
<name>Q9A419_CAUVC</name>
<keyword evidence="1" id="KW-1133">Transmembrane helix</keyword>
<reference evidence="2 3" key="1">
    <citation type="journal article" date="2001" name="Proc. Natl. Acad. Sci. U.S.A.">
        <title>Complete genome sequence of Caulobacter crescentus.</title>
        <authorList>
            <person name="Nierman W.C."/>
            <person name="Feldblyum T.V."/>
            <person name="Laub M.T."/>
            <person name="Paulsen I.T."/>
            <person name="Nelson K.E."/>
            <person name="Eisen J.A."/>
            <person name="Heidelberg J.F."/>
            <person name="Alley M.R."/>
            <person name="Ohta N."/>
            <person name="Maddock J.R."/>
            <person name="Potocka I."/>
            <person name="Nelson W.C."/>
            <person name="Newton A."/>
            <person name="Stephens C."/>
            <person name="Phadke N.D."/>
            <person name="Ely B."/>
            <person name="DeBoy R.T."/>
            <person name="Dodson R.J."/>
            <person name="Durkin A.S."/>
            <person name="Gwinn M.L."/>
            <person name="Haft D.H."/>
            <person name="Kolonay J.F."/>
            <person name="Smit J."/>
            <person name="Craven M.B."/>
            <person name="Khouri H."/>
            <person name="Shetty J."/>
            <person name="Berry K."/>
            <person name="Utterback T."/>
            <person name="Tran K."/>
            <person name="Wolf A."/>
            <person name="Vamathevan J."/>
            <person name="Ermolaeva M."/>
            <person name="White O."/>
            <person name="Salzberg S.L."/>
            <person name="Venter J.C."/>
            <person name="Shapiro L."/>
            <person name="Fraser C.M."/>
        </authorList>
    </citation>
    <scope>NUCLEOTIDE SEQUENCE [LARGE SCALE GENOMIC DNA]</scope>
    <source>
        <strain evidence="3">ATCC 19089 / CB15</strain>
    </source>
</reference>
<evidence type="ECO:0000256" key="1">
    <source>
        <dbReference type="SAM" id="Phobius"/>
    </source>
</evidence>
<dbReference type="AlphaFoldDB" id="Q9A419"/>
<protein>
    <submittedName>
        <fullName evidence="2">Uncharacterized protein</fullName>
    </submittedName>
</protein>
<feature type="transmembrane region" description="Helical" evidence="1">
    <location>
        <begin position="78"/>
        <end position="98"/>
    </location>
</feature>
<sequence length="205" mass="22666">MCVRHDAGHGCLRAREGRRRPSMAPPCRKKINKPVLVRVDEFCSAAVQAGNPIVPSTLETTHWATRRRPKEAGMASKMFKTVGRVAAGVAALSIAAAATTASADSRHHRHKRDKGGDVAAAAITAGVIGLVIGAAIADDGHRDDRYYDRRYAPPPPPPPTRYGHGYGYGYDYDYAPRPYYGDRECWTTREYNRRSGSYYERTVCR</sequence>
<dbReference type="KEGG" id="ccr:CC_3024"/>
<dbReference type="eggNOG" id="ENOG502ZSPR">
    <property type="taxonomic scope" value="Bacteria"/>
</dbReference>
<evidence type="ECO:0000313" key="3">
    <source>
        <dbReference type="Proteomes" id="UP000001816"/>
    </source>
</evidence>